<dbReference type="SUPFAM" id="SSF103039">
    <property type="entry name" value="CheC-like"/>
    <property type="match status" value="1"/>
</dbReference>
<feature type="domain" description="Chemotaxis phosphatase CheX-like" evidence="2">
    <location>
        <begin position="44"/>
        <end position="136"/>
    </location>
</feature>
<reference evidence="3 4" key="1">
    <citation type="submission" date="2020-07" db="EMBL/GenBank/DDBJ databases">
        <title>Genomic diversity of species in the Neisseriaceae family.</title>
        <authorList>
            <person name="Vincent A.T."/>
            <person name="Bernet E."/>
            <person name="Veyrier F.J."/>
        </authorList>
    </citation>
    <scope>NUCLEOTIDE SEQUENCE [LARGE SCALE GENOMIC DNA]</scope>
    <source>
        <strain evidence="3 4">DSM 22244</strain>
    </source>
</reference>
<dbReference type="CDD" id="cd17906">
    <property type="entry name" value="CheX"/>
    <property type="match status" value="1"/>
</dbReference>
<dbReference type="RefSeq" id="WP_009118821.1">
    <property type="nucleotide sequence ID" value="NZ_CP059567.1"/>
</dbReference>
<name>A0A7D7NAR8_9NEIS</name>
<evidence type="ECO:0000259" key="2">
    <source>
        <dbReference type="Pfam" id="PF13690"/>
    </source>
</evidence>
<protein>
    <submittedName>
        <fullName evidence="3">Chemotaxis protein CheX</fullName>
    </submittedName>
</protein>
<gene>
    <name evidence="3" type="ORF">H3L94_09170</name>
</gene>
<accession>A0A7D7NAR8</accession>
<dbReference type="InterPro" id="IPR038756">
    <property type="entry name" value="CheX-like"/>
</dbReference>
<evidence type="ECO:0000256" key="1">
    <source>
        <dbReference type="ARBA" id="ARBA00022500"/>
    </source>
</evidence>
<dbReference type="PANTHER" id="PTHR39452:SF1">
    <property type="entry name" value="CHEY-P PHOSPHATASE CHEX"/>
    <property type="match status" value="1"/>
</dbReference>
<dbReference type="GO" id="GO:0006935">
    <property type="term" value="P:chemotaxis"/>
    <property type="evidence" value="ECO:0007669"/>
    <property type="project" value="UniProtKB-KW"/>
</dbReference>
<dbReference type="Pfam" id="PF13690">
    <property type="entry name" value="CheX"/>
    <property type="match status" value="1"/>
</dbReference>
<dbReference type="PANTHER" id="PTHR39452">
    <property type="entry name" value="CHEY-P PHOSPHATASE CHEX"/>
    <property type="match status" value="1"/>
</dbReference>
<proteinExistence type="predicted"/>
<sequence length="152" mass="16951">MSEKKLQVFINSVQKYFSQIMDEDELVVGTPYLVENRVPSAKDYTGVISISGRRNGVVYFTAPKDLLERLLVLMGEPDTGEAMMVDLVGEVANTIAGNARVEFGEDFEISVPLILRGPPNETMLPRDKERSFVVPVNWRGRSASIVAAFRKN</sequence>
<dbReference type="KEGG" id="nsg:H3L94_09170"/>
<evidence type="ECO:0000313" key="3">
    <source>
        <dbReference type="EMBL" id="QMT40015.1"/>
    </source>
</evidence>
<keyword evidence="1" id="KW-0145">Chemotaxis</keyword>
<dbReference type="Proteomes" id="UP000514752">
    <property type="component" value="Chromosome"/>
</dbReference>
<dbReference type="AlphaFoldDB" id="A0A7D7NAR8"/>
<evidence type="ECO:0000313" key="4">
    <source>
        <dbReference type="Proteomes" id="UP000514752"/>
    </source>
</evidence>
<dbReference type="Gene3D" id="3.40.1550.10">
    <property type="entry name" value="CheC-like"/>
    <property type="match status" value="1"/>
</dbReference>
<organism evidence="3 4">
    <name type="scientific">Neisseria shayeganii</name>
    <dbReference type="NCBI Taxonomy" id="607712"/>
    <lineage>
        <taxon>Bacteria</taxon>
        <taxon>Pseudomonadati</taxon>
        <taxon>Pseudomonadota</taxon>
        <taxon>Betaproteobacteria</taxon>
        <taxon>Neisseriales</taxon>
        <taxon>Neisseriaceae</taxon>
        <taxon>Neisseria</taxon>
    </lineage>
</organism>
<dbReference type="InterPro" id="IPR028976">
    <property type="entry name" value="CheC-like_sf"/>
</dbReference>
<dbReference type="InterPro" id="IPR028051">
    <property type="entry name" value="CheX-like_dom"/>
</dbReference>
<dbReference type="EMBL" id="CP059567">
    <property type="protein sequence ID" value="QMT40015.1"/>
    <property type="molecule type" value="Genomic_DNA"/>
</dbReference>